<evidence type="ECO:0000313" key="1">
    <source>
        <dbReference type="EMBL" id="MCQ3830185.1"/>
    </source>
</evidence>
<sequence>MEITYYNLGPQRRLHEIIFAGSHDAAITSGKSNVQTQNLNIYQQAKVGVRIFDLRILAKGDAQEASLFAYHGSGKKAKQQTMHSAHTGKVHNVEVSPGMSLGSTGLKLSDMLNSAKRFVTEPATRNEFLILKFDKCSNWQLIAETCIAILGDRIFKKRGATEFSKLTLQELAGKVVCVFNDKALKEIPGFTLGPQDGILGFRSLKSKKGPHKAYQADYSGMQYFGKGGTAVSHVFHSKRKKRKENFDKQKKIMLQMANSDDLQSPNVLGMMYWTATGLSSSIKRRDDVLWNRTGVHKMGELWRCGLEASIGHQMELERIKCLEWGGKMRMKAFFPNIVMIDFASYDKCKTIYELNKLKDEMLANAYTQYVGEDEPAEPGLQPKPRAAFA</sequence>
<dbReference type="PANTHER" id="PTHR13593:SF113">
    <property type="entry name" value="SI:DKEY-266F7.9"/>
    <property type="match status" value="1"/>
</dbReference>
<dbReference type="SUPFAM" id="SSF51695">
    <property type="entry name" value="PLC-like phosphodiesterases"/>
    <property type="match status" value="1"/>
</dbReference>
<dbReference type="EMBL" id="JACASI010000032">
    <property type="protein sequence ID" value="MCQ3830185.1"/>
    <property type="molecule type" value="Genomic_DNA"/>
</dbReference>
<gene>
    <name evidence="1" type="ORF">HXX02_12085</name>
</gene>
<dbReference type="Gene3D" id="3.20.20.190">
    <property type="entry name" value="Phosphatidylinositol (PI) phosphodiesterase"/>
    <property type="match status" value="1"/>
</dbReference>
<protein>
    <submittedName>
        <fullName evidence="1">Uncharacterized protein</fullName>
    </submittedName>
</protein>
<reference evidence="1" key="1">
    <citation type="thesis" date="2020" institute="Technische Universitat Dresden" country="Dresden, Germany">
        <title>The Agarolytic System of Microbulbifer elongatus PORT2, Isolated from Batu Karas, Pangandaran West Java Indonesia.</title>
        <authorList>
            <person name="Anggraeni S.R."/>
        </authorList>
    </citation>
    <scope>NUCLEOTIDE SEQUENCE</scope>
    <source>
        <strain evidence="1">PORT2</strain>
    </source>
</reference>
<name>A0ABT1P243_9GAMM</name>
<dbReference type="InterPro" id="IPR051057">
    <property type="entry name" value="PI-PLC_domain"/>
</dbReference>
<dbReference type="PROSITE" id="PS50007">
    <property type="entry name" value="PIPLC_X_DOMAIN"/>
    <property type="match status" value="1"/>
</dbReference>
<dbReference type="InterPro" id="IPR017946">
    <property type="entry name" value="PLC-like_Pdiesterase_TIM-brl"/>
</dbReference>
<dbReference type="RefSeq" id="WP_255875157.1">
    <property type="nucleotide sequence ID" value="NZ_JACASI010000032.1"/>
</dbReference>
<dbReference type="Proteomes" id="UP001205566">
    <property type="component" value="Unassembled WGS sequence"/>
</dbReference>
<keyword evidence="2" id="KW-1185">Reference proteome</keyword>
<proteinExistence type="predicted"/>
<comment type="caution">
    <text evidence="1">The sequence shown here is derived from an EMBL/GenBank/DDBJ whole genome shotgun (WGS) entry which is preliminary data.</text>
</comment>
<evidence type="ECO:0000313" key="2">
    <source>
        <dbReference type="Proteomes" id="UP001205566"/>
    </source>
</evidence>
<dbReference type="PANTHER" id="PTHR13593">
    <property type="match status" value="1"/>
</dbReference>
<accession>A0ABT1P243</accession>
<organism evidence="1 2">
    <name type="scientific">Microbulbifer elongatus</name>
    <dbReference type="NCBI Taxonomy" id="86173"/>
    <lineage>
        <taxon>Bacteria</taxon>
        <taxon>Pseudomonadati</taxon>
        <taxon>Pseudomonadota</taxon>
        <taxon>Gammaproteobacteria</taxon>
        <taxon>Cellvibrionales</taxon>
        <taxon>Microbulbiferaceae</taxon>
        <taxon>Microbulbifer</taxon>
    </lineage>
</organism>